<accession>A0A1H6IGH6</accession>
<name>A0A1H6IGH6_RUMFL</name>
<evidence type="ECO:0000313" key="2">
    <source>
        <dbReference type="Proteomes" id="UP000183190"/>
    </source>
</evidence>
<sequence length="77" mass="9247">MTKLINDYTKSCFMVKQRISELTEMRNTLIESGDETKVRELDLDRRIHLLYIEHGEMQEVISHLTAYKRRREGFVET</sequence>
<reference evidence="1 2" key="1">
    <citation type="submission" date="2016-10" db="EMBL/GenBank/DDBJ databases">
        <authorList>
            <person name="de Groot N.N."/>
        </authorList>
    </citation>
    <scope>NUCLEOTIDE SEQUENCE [LARGE SCALE GENOMIC DNA]</scope>
    <source>
        <strain evidence="1 2">YAD2003</strain>
    </source>
</reference>
<evidence type="ECO:0000313" key="1">
    <source>
        <dbReference type="EMBL" id="SEH46303.1"/>
    </source>
</evidence>
<dbReference type="RefSeq" id="WP_074714597.1">
    <property type="nucleotide sequence ID" value="NZ_FNWV01000002.1"/>
</dbReference>
<dbReference type="EMBL" id="FNWV01000002">
    <property type="protein sequence ID" value="SEH46303.1"/>
    <property type="molecule type" value="Genomic_DNA"/>
</dbReference>
<dbReference type="AlphaFoldDB" id="A0A1H6IGH6"/>
<dbReference type="Proteomes" id="UP000183190">
    <property type="component" value="Unassembled WGS sequence"/>
</dbReference>
<organism evidence="1 2">
    <name type="scientific">Ruminococcus flavefaciens</name>
    <dbReference type="NCBI Taxonomy" id="1265"/>
    <lineage>
        <taxon>Bacteria</taxon>
        <taxon>Bacillati</taxon>
        <taxon>Bacillota</taxon>
        <taxon>Clostridia</taxon>
        <taxon>Eubacteriales</taxon>
        <taxon>Oscillospiraceae</taxon>
        <taxon>Ruminococcus</taxon>
    </lineage>
</organism>
<protein>
    <submittedName>
        <fullName evidence="1">Uncharacterized protein</fullName>
    </submittedName>
</protein>
<gene>
    <name evidence="1" type="ORF">SAMN02910265_00800</name>
</gene>
<dbReference type="OrthoDB" id="1825448at2"/>
<proteinExistence type="predicted"/>